<feature type="domain" description="Fungal-type protein kinase" evidence="1">
    <location>
        <begin position="179"/>
        <end position="544"/>
    </location>
</feature>
<sequence length="690" mass="78893">MVAEEMEKHISGTPADSWLELWLPGKTLDLDNLPEEFSNKKFHFQDLILESKEEDSIKNEGQLYPKLCEVIQNVFDLAHHGKGPGPRLVIKDTSGMEEHSPTNHHPDGSVYMESDEEAYRLTPAELETAQSSADRRPFMARPAFSKSIAPLEIKFRPYTEAFGISKKGELVLPTSAASIKTRGQLFEYCLAIFGRQSRQYLFAVHIFRNMVTLLAMDRVSVAATIPFDYVEEPLKLMTFFYRLALCDPSALGLDPTMTLASKEEKAILYESLPDISVLPEDLEGDMKVIHQAFLDPRTNGDLSIWPVYKVTVTSEEEDNTISTSEFLISRPQTSPPSLYGRGGKGYIAFDLEKHDFVFLKDSWRADSPYIHSEVKIYEEMRKAGLTNKQFVATMRCGGDVSIEGGSKIQRTRSQKLLKKRALARIHCRLVLNEIAHHISNYTHSSELIFIMRCALYAHEKVWKLVGVLHGDVSDNNIMVVYRGDRLFGILIDWDLCKYQKDLDKVRNGNRSGTWPFISALRLQYPKKRRELSDDLESFIHVITWHALCYHTHTLSPLSRNLAFLVHEWFFDFQSDEDGLYYGCFRKFESIMSGRPGFELLDDPIFNQLIHDLFTLAQEHYQAIDLVDYEKLRPAHLVKWNQTVEKLHKKTPVKKASKRGVDGDIVPWEEEADGVEAVSLNHSPTSSCQCI</sequence>
<reference evidence="2 3" key="1">
    <citation type="submission" date="2022-09" db="EMBL/GenBank/DDBJ databases">
        <authorList>
            <person name="Palmer J.M."/>
        </authorList>
    </citation>
    <scope>NUCLEOTIDE SEQUENCE [LARGE SCALE GENOMIC DNA]</scope>
    <source>
        <strain evidence="2 3">DSM 7382</strain>
    </source>
</reference>
<evidence type="ECO:0000313" key="2">
    <source>
        <dbReference type="EMBL" id="KAK7689575.1"/>
    </source>
</evidence>
<dbReference type="AlphaFoldDB" id="A0AAW0GKF0"/>
<dbReference type="Proteomes" id="UP001385951">
    <property type="component" value="Unassembled WGS sequence"/>
</dbReference>
<evidence type="ECO:0000313" key="3">
    <source>
        <dbReference type="Proteomes" id="UP001385951"/>
    </source>
</evidence>
<proteinExistence type="predicted"/>
<dbReference type="InterPro" id="IPR011009">
    <property type="entry name" value="Kinase-like_dom_sf"/>
</dbReference>
<dbReference type="InterPro" id="IPR040976">
    <property type="entry name" value="Pkinase_fungal"/>
</dbReference>
<accession>A0AAW0GKF0</accession>
<dbReference type="Pfam" id="PF17667">
    <property type="entry name" value="Pkinase_fungal"/>
    <property type="match status" value="1"/>
</dbReference>
<gene>
    <name evidence="2" type="ORF">QCA50_007367</name>
</gene>
<dbReference type="EMBL" id="JASBNA010000008">
    <property type="protein sequence ID" value="KAK7689575.1"/>
    <property type="molecule type" value="Genomic_DNA"/>
</dbReference>
<name>A0AAW0GKF0_9APHY</name>
<protein>
    <recommendedName>
        <fullName evidence="1">Fungal-type protein kinase domain-containing protein</fullName>
    </recommendedName>
</protein>
<organism evidence="2 3">
    <name type="scientific">Cerrena zonata</name>
    <dbReference type="NCBI Taxonomy" id="2478898"/>
    <lineage>
        <taxon>Eukaryota</taxon>
        <taxon>Fungi</taxon>
        <taxon>Dikarya</taxon>
        <taxon>Basidiomycota</taxon>
        <taxon>Agaricomycotina</taxon>
        <taxon>Agaricomycetes</taxon>
        <taxon>Polyporales</taxon>
        <taxon>Cerrenaceae</taxon>
        <taxon>Cerrena</taxon>
    </lineage>
</organism>
<dbReference type="SUPFAM" id="SSF56112">
    <property type="entry name" value="Protein kinase-like (PK-like)"/>
    <property type="match status" value="1"/>
</dbReference>
<keyword evidence="3" id="KW-1185">Reference proteome</keyword>
<dbReference type="PANTHER" id="PTHR38248">
    <property type="entry name" value="FUNK1 6"/>
    <property type="match status" value="1"/>
</dbReference>
<dbReference type="PANTHER" id="PTHR38248:SF2">
    <property type="entry name" value="FUNK1 11"/>
    <property type="match status" value="1"/>
</dbReference>
<evidence type="ECO:0000259" key="1">
    <source>
        <dbReference type="Pfam" id="PF17667"/>
    </source>
</evidence>
<comment type="caution">
    <text evidence="2">The sequence shown here is derived from an EMBL/GenBank/DDBJ whole genome shotgun (WGS) entry which is preliminary data.</text>
</comment>